<accession>A0A841C5T7</accession>
<reference evidence="4 5" key="1">
    <citation type="submission" date="2020-08" db="EMBL/GenBank/DDBJ databases">
        <title>Sequencing the genomes of 1000 actinobacteria strains.</title>
        <authorList>
            <person name="Klenk H.-P."/>
        </authorList>
    </citation>
    <scope>NUCLEOTIDE SEQUENCE [LARGE SCALE GENOMIC DNA]</scope>
    <source>
        <strain evidence="4 5">DSM 45362</strain>
    </source>
</reference>
<feature type="domain" description="Leucine-binding protein" evidence="3">
    <location>
        <begin position="23"/>
        <end position="361"/>
    </location>
</feature>
<dbReference type="InterPro" id="IPR028082">
    <property type="entry name" value="Peripla_BP_I"/>
</dbReference>
<dbReference type="Gene3D" id="3.40.50.2300">
    <property type="match status" value="2"/>
</dbReference>
<name>A0A841C5T7_9ACTN</name>
<sequence>MALLAGVAACGTPGGPEEEATRPIRLGLLVPQTGVGSYVGQSMIDYVTMAADEINGSGGVRGRRLEIVVKDTATDARTTTTAARDLVRVADVIFGPFTGIELSPALKIATEAQKLLFFPTEGSSLLPQCTDVLVGLGQLDSQQNGPWIPHLIKTYGSKVYFVGTDFEYPRFVLDNLKETLAANGGELVGADFYPFATGDFSTSLRKAQSTGADVVFTVVTGNDFFTFANQYKQFGVKAQFASPGMDELRAHELAGVLPGAETNQAWVASLTTAESSQFVQRANDRFGGKAAFAQIGESLYTGVHAYKAAVEAAGTTETGAVRTALRGVTVANAPQGTATFVKFGGWTQLVTNSIIAKVTPGGSLEIVEVLGPQQPRDTGEVPTGCGG</sequence>
<organism evidence="4 5">
    <name type="scientific">Allocatelliglobosispora scoriae</name>
    <dbReference type="NCBI Taxonomy" id="643052"/>
    <lineage>
        <taxon>Bacteria</taxon>
        <taxon>Bacillati</taxon>
        <taxon>Actinomycetota</taxon>
        <taxon>Actinomycetes</taxon>
        <taxon>Micromonosporales</taxon>
        <taxon>Micromonosporaceae</taxon>
        <taxon>Allocatelliglobosispora</taxon>
    </lineage>
</organism>
<gene>
    <name evidence="4" type="ORF">F4553_007927</name>
</gene>
<dbReference type="AlphaFoldDB" id="A0A841C5T7"/>
<dbReference type="RefSeq" id="WP_184846660.1">
    <property type="nucleotide sequence ID" value="NZ_JACHMN010000003.1"/>
</dbReference>
<dbReference type="PANTHER" id="PTHR47628">
    <property type="match status" value="1"/>
</dbReference>
<evidence type="ECO:0000313" key="5">
    <source>
        <dbReference type="Proteomes" id="UP000587527"/>
    </source>
</evidence>
<dbReference type="EMBL" id="JACHMN010000003">
    <property type="protein sequence ID" value="MBB5874493.1"/>
    <property type="molecule type" value="Genomic_DNA"/>
</dbReference>
<dbReference type="InterPro" id="IPR028081">
    <property type="entry name" value="Leu-bd"/>
</dbReference>
<keyword evidence="5" id="KW-1185">Reference proteome</keyword>
<evidence type="ECO:0000259" key="3">
    <source>
        <dbReference type="Pfam" id="PF13458"/>
    </source>
</evidence>
<evidence type="ECO:0000256" key="2">
    <source>
        <dbReference type="ARBA" id="ARBA00022729"/>
    </source>
</evidence>
<proteinExistence type="inferred from homology"/>
<evidence type="ECO:0000313" key="4">
    <source>
        <dbReference type="EMBL" id="MBB5874493.1"/>
    </source>
</evidence>
<keyword evidence="2" id="KW-0732">Signal</keyword>
<dbReference type="Pfam" id="PF13458">
    <property type="entry name" value="Peripla_BP_6"/>
    <property type="match status" value="1"/>
</dbReference>
<dbReference type="PANTHER" id="PTHR47628:SF1">
    <property type="entry name" value="ALIPHATIC AMIDASE EXPRESSION-REGULATING PROTEIN"/>
    <property type="match status" value="1"/>
</dbReference>
<comment type="similarity">
    <text evidence="1">Belongs to the leucine-binding protein family.</text>
</comment>
<evidence type="ECO:0000256" key="1">
    <source>
        <dbReference type="ARBA" id="ARBA00010062"/>
    </source>
</evidence>
<dbReference type="Proteomes" id="UP000587527">
    <property type="component" value="Unassembled WGS sequence"/>
</dbReference>
<dbReference type="SUPFAM" id="SSF53822">
    <property type="entry name" value="Periplasmic binding protein-like I"/>
    <property type="match status" value="1"/>
</dbReference>
<protein>
    <submittedName>
        <fullName evidence="4">Urea transport system substrate-binding protein</fullName>
    </submittedName>
</protein>
<comment type="caution">
    <text evidence="4">The sequence shown here is derived from an EMBL/GenBank/DDBJ whole genome shotgun (WGS) entry which is preliminary data.</text>
</comment>